<name>A0A494Y5A6_9BURK</name>
<evidence type="ECO:0000259" key="5">
    <source>
        <dbReference type="Pfam" id="PF04542"/>
    </source>
</evidence>
<dbReference type="SUPFAM" id="SSF88946">
    <property type="entry name" value="Sigma2 domain of RNA polymerase sigma factors"/>
    <property type="match status" value="1"/>
</dbReference>
<dbReference type="InterPro" id="IPR007627">
    <property type="entry name" value="RNA_pol_sigma70_r2"/>
</dbReference>
<keyword evidence="4" id="KW-0804">Transcription</keyword>
<comment type="similarity">
    <text evidence="1">Belongs to the sigma-70 factor family. ECF subfamily.</text>
</comment>
<dbReference type="PANTHER" id="PTHR43133:SF63">
    <property type="entry name" value="RNA POLYMERASE SIGMA FACTOR FECI-RELATED"/>
    <property type="match status" value="1"/>
</dbReference>
<gene>
    <name evidence="7" type="ORF">D7S86_07805</name>
</gene>
<dbReference type="InterPro" id="IPR014284">
    <property type="entry name" value="RNA_pol_sigma-70_dom"/>
</dbReference>
<dbReference type="GO" id="GO:0003677">
    <property type="term" value="F:DNA binding"/>
    <property type="evidence" value="ECO:0007669"/>
    <property type="project" value="InterPro"/>
</dbReference>
<evidence type="ECO:0000256" key="2">
    <source>
        <dbReference type="ARBA" id="ARBA00023015"/>
    </source>
</evidence>
<evidence type="ECO:0000313" key="7">
    <source>
        <dbReference type="EMBL" id="RKP57821.1"/>
    </source>
</evidence>
<dbReference type="SUPFAM" id="SSF88659">
    <property type="entry name" value="Sigma3 and sigma4 domains of RNA polymerase sigma factors"/>
    <property type="match status" value="1"/>
</dbReference>
<feature type="domain" description="RNA polymerase sigma-70 region 2" evidence="5">
    <location>
        <begin position="14"/>
        <end position="78"/>
    </location>
</feature>
<dbReference type="InterPro" id="IPR039425">
    <property type="entry name" value="RNA_pol_sigma-70-like"/>
</dbReference>
<accession>A0A494Y5A6</accession>
<dbReference type="Pfam" id="PF08281">
    <property type="entry name" value="Sigma70_r4_2"/>
    <property type="match status" value="1"/>
</dbReference>
<dbReference type="AlphaFoldDB" id="A0A494Y5A6"/>
<dbReference type="InterPro" id="IPR013249">
    <property type="entry name" value="RNA_pol_sigma70_r4_t2"/>
</dbReference>
<feature type="domain" description="RNA polymerase sigma factor 70 region 4 type 2" evidence="6">
    <location>
        <begin position="109"/>
        <end position="157"/>
    </location>
</feature>
<evidence type="ECO:0000259" key="6">
    <source>
        <dbReference type="Pfam" id="PF08281"/>
    </source>
</evidence>
<comment type="caution">
    <text evidence="7">The sequence shown here is derived from an EMBL/GenBank/DDBJ whole genome shotgun (WGS) entry which is preliminary data.</text>
</comment>
<evidence type="ECO:0000256" key="4">
    <source>
        <dbReference type="ARBA" id="ARBA00023163"/>
    </source>
</evidence>
<proteinExistence type="inferred from homology"/>
<organism evidence="7 8">
    <name type="scientific">Pararobbsia silviterrae</name>
    <dbReference type="NCBI Taxonomy" id="1792498"/>
    <lineage>
        <taxon>Bacteria</taxon>
        <taxon>Pseudomonadati</taxon>
        <taxon>Pseudomonadota</taxon>
        <taxon>Betaproteobacteria</taxon>
        <taxon>Burkholderiales</taxon>
        <taxon>Burkholderiaceae</taxon>
        <taxon>Pararobbsia</taxon>
    </lineage>
</organism>
<dbReference type="Gene3D" id="1.10.1740.10">
    <property type="match status" value="1"/>
</dbReference>
<sequence>MSDNVTPALREFLVQRYDDLKRRLTRHLGNAELASDALQDAWLRLESREDLGPVRDMGAYLMRIAVNIAIDHQRSRSRVLSAEEIEGLLEHPETSPGPAQVAEARSDLDALVKIIQTMPERRQRILLMVRWERLPQQEVADRLGVSLRTVEQELRKAHDFCATRLSRSAEPLRKK</sequence>
<keyword evidence="8" id="KW-1185">Reference proteome</keyword>
<dbReference type="Proteomes" id="UP000270342">
    <property type="component" value="Unassembled WGS sequence"/>
</dbReference>
<dbReference type="InterPro" id="IPR036388">
    <property type="entry name" value="WH-like_DNA-bd_sf"/>
</dbReference>
<dbReference type="PANTHER" id="PTHR43133">
    <property type="entry name" value="RNA POLYMERASE ECF-TYPE SIGMA FACTO"/>
    <property type="match status" value="1"/>
</dbReference>
<dbReference type="InterPro" id="IPR013325">
    <property type="entry name" value="RNA_pol_sigma_r2"/>
</dbReference>
<dbReference type="Gene3D" id="1.10.10.10">
    <property type="entry name" value="Winged helix-like DNA-binding domain superfamily/Winged helix DNA-binding domain"/>
    <property type="match status" value="1"/>
</dbReference>
<protein>
    <submittedName>
        <fullName evidence="7">Sigma-70 family RNA polymerase sigma factor</fullName>
    </submittedName>
</protein>
<dbReference type="NCBIfam" id="TIGR02937">
    <property type="entry name" value="sigma70-ECF"/>
    <property type="match status" value="1"/>
</dbReference>
<evidence type="ECO:0000313" key="8">
    <source>
        <dbReference type="Proteomes" id="UP000270342"/>
    </source>
</evidence>
<dbReference type="GO" id="GO:0006352">
    <property type="term" value="P:DNA-templated transcription initiation"/>
    <property type="evidence" value="ECO:0007669"/>
    <property type="project" value="InterPro"/>
</dbReference>
<dbReference type="GO" id="GO:0016987">
    <property type="term" value="F:sigma factor activity"/>
    <property type="evidence" value="ECO:0007669"/>
    <property type="project" value="UniProtKB-KW"/>
</dbReference>
<dbReference type="EMBL" id="RBZU01000002">
    <property type="protein sequence ID" value="RKP57821.1"/>
    <property type="molecule type" value="Genomic_DNA"/>
</dbReference>
<dbReference type="OrthoDB" id="8589148at2"/>
<reference evidence="7 8" key="1">
    <citation type="submission" date="2018-10" db="EMBL/GenBank/DDBJ databases">
        <title>Robbsia sp. DHC34, isolated from soil.</title>
        <authorList>
            <person name="Gao Z.-H."/>
            <person name="Qiu L.-H."/>
        </authorList>
    </citation>
    <scope>NUCLEOTIDE SEQUENCE [LARGE SCALE GENOMIC DNA]</scope>
    <source>
        <strain evidence="7 8">DHC34</strain>
    </source>
</reference>
<evidence type="ECO:0000256" key="3">
    <source>
        <dbReference type="ARBA" id="ARBA00023082"/>
    </source>
</evidence>
<dbReference type="InterPro" id="IPR013324">
    <property type="entry name" value="RNA_pol_sigma_r3/r4-like"/>
</dbReference>
<evidence type="ECO:0000256" key="1">
    <source>
        <dbReference type="ARBA" id="ARBA00010641"/>
    </source>
</evidence>
<dbReference type="Pfam" id="PF04542">
    <property type="entry name" value="Sigma70_r2"/>
    <property type="match status" value="1"/>
</dbReference>
<keyword evidence="3" id="KW-0731">Sigma factor</keyword>
<keyword evidence="2" id="KW-0805">Transcription regulation</keyword>